<dbReference type="Pfam" id="PF05140">
    <property type="entry name" value="ResB"/>
    <property type="match status" value="1"/>
</dbReference>
<feature type="transmembrane region" description="Helical" evidence="6">
    <location>
        <begin position="1019"/>
        <end position="1041"/>
    </location>
</feature>
<feature type="transmembrane region" description="Helical" evidence="6">
    <location>
        <begin position="746"/>
        <end position="768"/>
    </location>
</feature>
<feature type="domain" description="Cytochrome c assembly protein" evidence="8">
    <location>
        <begin position="807"/>
        <end position="1011"/>
    </location>
</feature>
<dbReference type="Proteomes" id="UP001589585">
    <property type="component" value="Unassembled WGS sequence"/>
</dbReference>
<feature type="transmembrane region" description="Helical" evidence="6">
    <location>
        <begin position="780"/>
        <end position="801"/>
    </location>
</feature>
<protein>
    <submittedName>
        <fullName evidence="10">Cytochrome c biogenesis protein CcsA</fullName>
    </submittedName>
</protein>
<dbReference type="InterPro" id="IPR007816">
    <property type="entry name" value="ResB-like_domain"/>
</dbReference>
<accession>A0ABV5FDJ9</accession>
<feature type="signal peptide" evidence="7">
    <location>
        <begin position="1"/>
        <end position="26"/>
    </location>
</feature>
<dbReference type="PANTHER" id="PTHR30071:SF1">
    <property type="entry name" value="CYTOCHROME B_B6 PROTEIN-RELATED"/>
    <property type="match status" value="1"/>
</dbReference>
<evidence type="ECO:0000259" key="9">
    <source>
        <dbReference type="Pfam" id="PF05140"/>
    </source>
</evidence>
<evidence type="ECO:0000313" key="11">
    <source>
        <dbReference type="Proteomes" id="UP001589585"/>
    </source>
</evidence>
<sequence length="1049" mass="118858">MQKLYKFFSSSSLALLLLLIFAIAMAVATFVENDFGTATAWVIIYDAWWFELVMLGLALSFIANIFKYKLLRKEKWAVLLFHLSFIAIILGASITRYASYGGIMRIREGASSNIVISDTNFLTATLTDGTNTKTIKKKLSFSPIGNNDFVLKTDFNNIPIEISHKEFIADAVPEVVHDDVSGKPLLEMVVTHGEGRNTIFLKKGEVKTIGDHHHEIGFESDKEGIINISEIDGAFSLKAPHDLDFFIMASQQAGKVFKDSLQPITLRTLYRAGDMSFVPLAYYEKGSFHLKSDSEKVKDNDSTKDDALIVNVSVGNGEQQPVNILYRQGFLPTHHHTEINGINIALSYGAAAIKTPFSIKLNDFQLERYPGSSSPSAYASEVSILDNGENMPYRIFMNNVLDYKGYRFFQASYDTDEKGTVLSVNHDRVGTFVTYLGYLLLMVGMFFTLFGKTSRFQLISKKLKKLKKKTVIAVGLLLFGLSAPVFAQVPSDSLTVVIEKALKTQNIDKQHADFFGRLLVQDLDGRIKPINTLASEIIRKISRKSKFTYPLEHETIQLNVNQTFLAMHMLPQVWQRIPLIKVDFEKIGKLLDSIPVGKNKLVAFTDLLNEKGDYILASQVEDANVKKPAERNEFDKEVLKIDERFNILYNVFIGNYLKILPNKNDDNHTWFSYTHHFDDFPEEDAQFAETIIPTYFKDVSMGNYVGAHEKLMYIKKYQEVLGAEVIPTPERIEAELWYNKANVNFWLFQVFFTLGFILLILAIVRMFSNKKWVEVANNTLVVLTLISFLCFTGNILLRWYVAQHAPWSNGYEMLIFVAWVLVLCGLLTFRKSDFSLPLATLFSGALLFVSYLDWLSPEITNLMPVLKSYWLKIHVATIVSSYAPLALSAVLGLMALLLMIFRTSKTKDIIDVKIKEITYINEMSMTIGLFVLAIGTFLGGVWANESWGRYWAWDPKETWALISIIVYAIVLHLRFVPQLNNAYVLNMASMFAFWSIIMTSFGVNYYLAGLHSYAAGDPLPIPSFVYVLAVLMVIIAVLAAYRNKRKKNI</sequence>
<dbReference type="PANTHER" id="PTHR30071">
    <property type="entry name" value="HEME EXPORTER PROTEIN C"/>
    <property type="match status" value="1"/>
</dbReference>
<feature type="transmembrane region" description="Helical" evidence="6">
    <location>
        <begin position="836"/>
        <end position="855"/>
    </location>
</feature>
<comment type="subcellular location">
    <subcellularLocation>
        <location evidence="1">Membrane</location>
        <topology evidence="1">Multi-pass membrane protein</topology>
    </subcellularLocation>
</comment>
<feature type="transmembrane region" description="Helical" evidence="6">
    <location>
        <begin position="78"/>
        <end position="98"/>
    </location>
</feature>
<evidence type="ECO:0000256" key="7">
    <source>
        <dbReference type="SAM" id="SignalP"/>
    </source>
</evidence>
<keyword evidence="3" id="KW-0201">Cytochrome c-type biogenesis</keyword>
<name>A0ABV5FDJ9_9FLAO</name>
<feature type="transmembrane region" description="Helical" evidence="6">
    <location>
        <begin position="958"/>
        <end position="976"/>
    </location>
</feature>
<evidence type="ECO:0000256" key="1">
    <source>
        <dbReference type="ARBA" id="ARBA00004141"/>
    </source>
</evidence>
<proteinExistence type="predicted"/>
<feature type="transmembrane region" description="Helical" evidence="6">
    <location>
        <begin position="813"/>
        <end position="829"/>
    </location>
</feature>
<feature type="transmembrane region" description="Helical" evidence="6">
    <location>
        <begin position="432"/>
        <end position="450"/>
    </location>
</feature>
<gene>
    <name evidence="10" type="primary">ccsA</name>
    <name evidence="10" type="ORF">ACFFU9_12355</name>
</gene>
<reference evidence="10 11" key="1">
    <citation type="submission" date="2024-09" db="EMBL/GenBank/DDBJ databases">
        <authorList>
            <person name="Sun Q."/>
            <person name="Mori K."/>
        </authorList>
    </citation>
    <scope>NUCLEOTIDE SEQUENCE [LARGE SCALE GENOMIC DNA]</scope>
    <source>
        <strain evidence="10 11">CECT 8622</strain>
    </source>
</reference>
<organism evidence="10 11">
    <name type="scientific">Mariniflexile ostreae</name>
    <dbReference type="NCBI Taxonomy" id="1520892"/>
    <lineage>
        <taxon>Bacteria</taxon>
        <taxon>Pseudomonadati</taxon>
        <taxon>Bacteroidota</taxon>
        <taxon>Flavobacteriia</taxon>
        <taxon>Flavobacteriales</taxon>
        <taxon>Flavobacteriaceae</taxon>
        <taxon>Mariniflexile</taxon>
    </lineage>
</organism>
<dbReference type="EMBL" id="JBHMFC010000081">
    <property type="protein sequence ID" value="MFB9057532.1"/>
    <property type="molecule type" value="Genomic_DNA"/>
</dbReference>
<keyword evidence="4 6" id="KW-1133">Transmembrane helix</keyword>
<evidence type="ECO:0000313" key="10">
    <source>
        <dbReference type="EMBL" id="MFB9057532.1"/>
    </source>
</evidence>
<feature type="transmembrane region" description="Helical" evidence="6">
    <location>
        <begin position="471"/>
        <end position="489"/>
    </location>
</feature>
<dbReference type="Pfam" id="PF01578">
    <property type="entry name" value="Cytochrom_C_asm"/>
    <property type="match status" value="1"/>
</dbReference>
<feature type="transmembrane region" description="Helical" evidence="6">
    <location>
        <begin position="922"/>
        <end position="943"/>
    </location>
</feature>
<feature type="transmembrane region" description="Helical" evidence="6">
    <location>
        <begin position="47"/>
        <end position="66"/>
    </location>
</feature>
<feature type="chain" id="PRO_5045847824" evidence="7">
    <location>
        <begin position="27"/>
        <end position="1049"/>
    </location>
</feature>
<feature type="transmembrane region" description="Helical" evidence="6">
    <location>
        <begin position="983"/>
        <end position="1007"/>
    </location>
</feature>
<feature type="domain" description="ResB-like" evidence="9">
    <location>
        <begin position="346"/>
        <end position="419"/>
    </location>
</feature>
<evidence type="ECO:0000256" key="6">
    <source>
        <dbReference type="SAM" id="Phobius"/>
    </source>
</evidence>
<dbReference type="InterPro" id="IPR045062">
    <property type="entry name" value="Cyt_c_biogenesis_CcsA/CcmC"/>
</dbReference>
<dbReference type="InterPro" id="IPR002541">
    <property type="entry name" value="Cyt_c_assembly"/>
</dbReference>
<comment type="caution">
    <text evidence="10">The sequence shown here is derived from an EMBL/GenBank/DDBJ whole genome shotgun (WGS) entry which is preliminary data.</text>
</comment>
<keyword evidence="5 6" id="KW-0472">Membrane</keyword>
<keyword evidence="7" id="KW-0732">Signal</keyword>
<evidence type="ECO:0000256" key="3">
    <source>
        <dbReference type="ARBA" id="ARBA00022748"/>
    </source>
</evidence>
<evidence type="ECO:0000256" key="2">
    <source>
        <dbReference type="ARBA" id="ARBA00022692"/>
    </source>
</evidence>
<feature type="transmembrane region" description="Helical" evidence="6">
    <location>
        <begin position="875"/>
        <end position="901"/>
    </location>
</feature>
<keyword evidence="11" id="KW-1185">Reference proteome</keyword>
<keyword evidence="2 6" id="KW-0812">Transmembrane</keyword>
<evidence type="ECO:0000259" key="8">
    <source>
        <dbReference type="Pfam" id="PF01578"/>
    </source>
</evidence>
<evidence type="ECO:0000256" key="4">
    <source>
        <dbReference type="ARBA" id="ARBA00022989"/>
    </source>
</evidence>
<evidence type="ECO:0000256" key="5">
    <source>
        <dbReference type="ARBA" id="ARBA00023136"/>
    </source>
</evidence>
<dbReference type="RefSeq" id="WP_379861765.1">
    <property type="nucleotide sequence ID" value="NZ_JBHMFC010000081.1"/>
</dbReference>